<evidence type="ECO:0000259" key="2">
    <source>
        <dbReference type="PROSITE" id="PS50158"/>
    </source>
</evidence>
<organism evidence="3 4">
    <name type="scientific">Smittium culicis</name>
    <dbReference type="NCBI Taxonomy" id="133412"/>
    <lineage>
        <taxon>Eukaryota</taxon>
        <taxon>Fungi</taxon>
        <taxon>Fungi incertae sedis</taxon>
        <taxon>Zoopagomycota</taxon>
        <taxon>Kickxellomycotina</taxon>
        <taxon>Harpellomycetes</taxon>
        <taxon>Harpellales</taxon>
        <taxon>Legeriomycetaceae</taxon>
        <taxon>Smittium</taxon>
    </lineage>
</organism>
<sequence>MDIDYNLLPSKFRGDQNDVNSATIWATKFRAAMNLKDVPNQDRIEIFKLWTEGQAAECQANTETQKDTKEWGVDDWLKELVKRFGSVDKINTGDIITLRKMRKEGTESLQTFNERFKDYLMTIPVKMYTEAWAKSAYLDCLVKGGKEKRDYTTVTCFKCGLKGHMASRCQNEDKKPDTSKKAMLAILEESEYISSSEESEWNSDDDEINIDSEYESLTEDSSQEIIPAFVSTNKRMRIDSLIEEHRELPHSRQESLSSYNTINALNITPEQPKLGRVVKNLPCKKSYGKQKAKSGKYSIKPRIKQKSWLPGSEDDVAQRILDSTAPIKTAESNQTKK</sequence>
<comment type="caution">
    <text evidence="3">The sequence shown here is derived from an EMBL/GenBank/DDBJ whole genome shotgun (WGS) entry which is preliminary data.</text>
</comment>
<protein>
    <recommendedName>
        <fullName evidence="2">CCHC-type domain-containing protein</fullName>
    </recommendedName>
</protein>
<dbReference type="OrthoDB" id="10436674at2759"/>
<dbReference type="Gene3D" id="4.10.60.10">
    <property type="entry name" value="Zinc finger, CCHC-type"/>
    <property type="match status" value="1"/>
</dbReference>
<proteinExistence type="predicted"/>
<reference evidence="4" key="1">
    <citation type="submission" date="2017-01" db="EMBL/GenBank/DDBJ databases">
        <authorList>
            <person name="Wang Y."/>
            <person name="White M."/>
            <person name="Kvist S."/>
            <person name="Moncalvo J.-M."/>
        </authorList>
    </citation>
    <scope>NUCLEOTIDE SEQUENCE [LARGE SCALE GENOMIC DNA]</scope>
    <source>
        <strain evidence="4">ID-206-W2</strain>
    </source>
</reference>
<gene>
    <name evidence="3" type="ORF">AYI69_g7083</name>
</gene>
<dbReference type="AlphaFoldDB" id="A0A1R1XUM3"/>
<evidence type="ECO:0000313" key="4">
    <source>
        <dbReference type="Proteomes" id="UP000187429"/>
    </source>
</evidence>
<accession>A0A1R1XUM3</accession>
<evidence type="ECO:0000313" key="3">
    <source>
        <dbReference type="EMBL" id="OMJ18314.1"/>
    </source>
</evidence>
<keyword evidence="1" id="KW-0479">Metal-binding</keyword>
<dbReference type="SUPFAM" id="SSF57756">
    <property type="entry name" value="Retrovirus zinc finger-like domains"/>
    <property type="match status" value="1"/>
</dbReference>
<name>A0A1R1XUM3_9FUNG</name>
<evidence type="ECO:0000256" key="1">
    <source>
        <dbReference type="PROSITE-ProRule" id="PRU00047"/>
    </source>
</evidence>
<dbReference type="PROSITE" id="PS50158">
    <property type="entry name" value="ZF_CCHC"/>
    <property type="match status" value="1"/>
</dbReference>
<dbReference type="GO" id="GO:0008270">
    <property type="term" value="F:zinc ion binding"/>
    <property type="evidence" value="ECO:0007669"/>
    <property type="project" value="UniProtKB-KW"/>
</dbReference>
<keyword evidence="1" id="KW-0862">Zinc</keyword>
<dbReference type="SMART" id="SM00343">
    <property type="entry name" value="ZnF_C2HC"/>
    <property type="match status" value="1"/>
</dbReference>
<feature type="domain" description="CCHC-type" evidence="2">
    <location>
        <begin position="156"/>
        <end position="171"/>
    </location>
</feature>
<keyword evidence="1" id="KW-0863">Zinc-finger</keyword>
<keyword evidence="4" id="KW-1185">Reference proteome</keyword>
<dbReference type="Proteomes" id="UP000187429">
    <property type="component" value="Unassembled WGS sequence"/>
</dbReference>
<dbReference type="InterPro" id="IPR001878">
    <property type="entry name" value="Znf_CCHC"/>
</dbReference>
<dbReference type="InterPro" id="IPR036875">
    <property type="entry name" value="Znf_CCHC_sf"/>
</dbReference>
<dbReference type="EMBL" id="LSSM01003317">
    <property type="protein sequence ID" value="OMJ18314.1"/>
    <property type="molecule type" value="Genomic_DNA"/>
</dbReference>
<dbReference type="GO" id="GO:0003676">
    <property type="term" value="F:nucleic acid binding"/>
    <property type="evidence" value="ECO:0007669"/>
    <property type="project" value="InterPro"/>
</dbReference>